<sequence>MIRHLRTAPPGRNLHVSSSETNSKTANFSLRRLTLRFLTAWLRSLFEDSSAEQKSAHKHL</sequence>
<evidence type="ECO:0000313" key="2">
    <source>
        <dbReference type="EMBL" id="PAK86379.1"/>
    </source>
</evidence>
<feature type="region of interest" description="Disordered" evidence="1">
    <location>
        <begin position="1"/>
        <end position="22"/>
    </location>
</feature>
<evidence type="ECO:0000256" key="1">
    <source>
        <dbReference type="SAM" id="MobiDB-lite"/>
    </source>
</evidence>
<protein>
    <submittedName>
        <fullName evidence="2">Uncharacterized protein</fullName>
    </submittedName>
</protein>
<dbReference type="Proteomes" id="UP000216802">
    <property type="component" value="Unassembled WGS sequence"/>
</dbReference>
<reference evidence="2 3" key="1">
    <citation type="submission" date="2017-04" db="EMBL/GenBank/DDBJ databases">
        <title>Kefir bacterial isolates.</title>
        <authorList>
            <person name="Kim Y."/>
            <person name="Blasche S."/>
            <person name="Patil K.R."/>
        </authorList>
    </citation>
    <scope>NUCLEOTIDE SEQUENCE [LARGE SCALE GENOMIC DNA]</scope>
    <source>
        <strain evidence="2 3">OG2</strain>
    </source>
</reference>
<dbReference type="AlphaFoldDB" id="A0A269YLT4"/>
<name>A0A269YLT4_9LACO</name>
<comment type="caution">
    <text evidence="2">The sequence shown here is derived from an EMBL/GenBank/DDBJ whole genome shotgun (WGS) entry which is preliminary data.</text>
</comment>
<gene>
    <name evidence="2" type="ORF">B8W98_03285</name>
</gene>
<organism evidence="2 3">
    <name type="scientific">Lentilactobacillus parakefiri</name>
    <dbReference type="NCBI Taxonomy" id="152332"/>
    <lineage>
        <taxon>Bacteria</taxon>
        <taxon>Bacillati</taxon>
        <taxon>Bacillota</taxon>
        <taxon>Bacilli</taxon>
        <taxon>Lactobacillales</taxon>
        <taxon>Lactobacillaceae</taxon>
        <taxon>Lentilactobacillus</taxon>
    </lineage>
</organism>
<evidence type="ECO:0000313" key="3">
    <source>
        <dbReference type="Proteomes" id="UP000216802"/>
    </source>
</evidence>
<proteinExistence type="predicted"/>
<dbReference type="EMBL" id="NCXI01000014">
    <property type="protein sequence ID" value="PAK86379.1"/>
    <property type="molecule type" value="Genomic_DNA"/>
</dbReference>
<accession>A0A269YLT4</accession>